<accession>U4TZA2</accession>
<keyword evidence="1" id="KW-1133">Transmembrane helix</keyword>
<dbReference type="HOGENOM" id="CLU_2000999_0_0_9"/>
<dbReference type="STRING" id="1231336.L248_0321"/>
<evidence type="ECO:0000313" key="3">
    <source>
        <dbReference type="Proteomes" id="UP000030647"/>
    </source>
</evidence>
<protein>
    <submittedName>
        <fullName evidence="2">Uncharacterized protein</fullName>
    </submittedName>
</protein>
<keyword evidence="1" id="KW-0812">Transmembrane</keyword>
<name>U4TZA2_9LACO</name>
<keyword evidence="1" id="KW-0472">Membrane</keyword>
<feature type="transmembrane region" description="Helical" evidence="1">
    <location>
        <begin position="49"/>
        <end position="68"/>
    </location>
</feature>
<sequence length="124" mass="13947">MKTKGLLLFFYHRYTHSIYLILPLLLWVVFLTTNFAIGPQYFATAIGANALVLTLLMAWVAFAVNSIISDTALSIAIVHAHSWWPPYWVKWLFYVLVAGASASWGCFFRWPAGCCRAPRSSSNG</sequence>
<evidence type="ECO:0000313" key="2">
    <source>
        <dbReference type="EMBL" id="ERL66642.1"/>
    </source>
</evidence>
<feature type="transmembrane region" description="Helical" evidence="1">
    <location>
        <begin position="88"/>
        <end position="110"/>
    </location>
</feature>
<keyword evidence="3" id="KW-1185">Reference proteome</keyword>
<dbReference type="EMBL" id="KI271582">
    <property type="protein sequence ID" value="ERL66642.1"/>
    <property type="molecule type" value="Genomic_DNA"/>
</dbReference>
<proteinExistence type="predicted"/>
<gene>
    <name evidence="2" type="ORF">L248_0321</name>
</gene>
<feature type="transmembrane region" description="Helical" evidence="1">
    <location>
        <begin position="16"/>
        <end position="37"/>
    </location>
</feature>
<dbReference type="RefSeq" id="WP_022528268.1">
    <property type="nucleotide sequence ID" value="NZ_KI271582.1"/>
</dbReference>
<dbReference type="AlphaFoldDB" id="U4TZA2"/>
<dbReference type="Proteomes" id="UP000030647">
    <property type="component" value="Unassembled WGS sequence"/>
</dbReference>
<reference evidence="3" key="1">
    <citation type="journal article" date="2013" name="Genome Announc.">
        <title>Whole-Genome Sequencing of Lactobacillus shenzhenensis Strain LY-73T.</title>
        <authorList>
            <person name="Lin Z."/>
            <person name="Liu Z."/>
            <person name="Yang R."/>
            <person name="Zou Y."/>
            <person name="Wan D."/>
            <person name="Chen J."/>
            <person name="Guo M."/>
            <person name="Zhao J."/>
            <person name="Fang C."/>
            <person name="Yang R."/>
            <person name="Liu F."/>
        </authorList>
    </citation>
    <scope>NUCLEOTIDE SEQUENCE [LARGE SCALE GENOMIC DNA]</scope>
    <source>
        <strain evidence="3">LY-73</strain>
    </source>
</reference>
<evidence type="ECO:0000256" key="1">
    <source>
        <dbReference type="SAM" id="Phobius"/>
    </source>
</evidence>
<organism evidence="2 3">
    <name type="scientific">Schleiferilactobacillus shenzhenensis LY-73</name>
    <dbReference type="NCBI Taxonomy" id="1231336"/>
    <lineage>
        <taxon>Bacteria</taxon>
        <taxon>Bacillati</taxon>
        <taxon>Bacillota</taxon>
        <taxon>Bacilli</taxon>
        <taxon>Lactobacillales</taxon>
        <taxon>Lactobacillaceae</taxon>
        <taxon>Schleiferilactobacillus</taxon>
    </lineage>
</organism>